<dbReference type="InterPro" id="IPR014044">
    <property type="entry name" value="CAP_dom"/>
</dbReference>
<dbReference type="Pfam" id="PF00395">
    <property type="entry name" value="SLH"/>
    <property type="match status" value="2"/>
</dbReference>
<evidence type="ECO:0000313" key="2">
    <source>
        <dbReference type="EMBL" id="RJX40822.1"/>
    </source>
</evidence>
<evidence type="ECO:0000313" key="3">
    <source>
        <dbReference type="Proteomes" id="UP000267798"/>
    </source>
</evidence>
<feature type="domain" description="SLH" evidence="1">
    <location>
        <begin position="70"/>
        <end position="133"/>
    </location>
</feature>
<dbReference type="Pfam" id="PF14504">
    <property type="entry name" value="CAP_assoc_N"/>
    <property type="match status" value="1"/>
</dbReference>
<dbReference type="Gene3D" id="3.40.33.10">
    <property type="entry name" value="CAP"/>
    <property type="match status" value="1"/>
</dbReference>
<dbReference type="InterPro" id="IPR001119">
    <property type="entry name" value="SLH_dom"/>
</dbReference>
<dbReference type="PROSITE" id="PS51272">
    <property type="entry name" value="SLH"/>
    <property type="match status" value="1"/>
</dbReference>
<dbReference type="InterPro" id="IPR029410">
    <property type="entry name" value="CAP_assoc"/>
</dbReference>
<comment type="caution">
    <text evidence="2">The sequence shown here is derived from an EMBL/GenBank/DDBJ whole genome shotgun (WGS) entry which is preliminary data.</text>
</comment>
<accession>A0A3A6PG88</accession>
<proteinExistence type="predicted"/>
<dbReference type="PANTHER" id="PTHR31157:SF1">
    <property type="entry name" value="SCP DOMAIN-CONTAINING PROTEIN"/>
    <property type="match status" value="1"/>
</dbReference>
<gene>
    <name evidence="2" type="ORF">D3P09_02030</name>
</gene>
<keyword evidence="3" id="KW-1185">Reference proteome</keyword>
<dbReference type="CDD" id="cd05379">
    <property type="entry name" value="CAP_bacterial"/>
    <property type="match status" value="1"/>
</dbReference>
<evidence type="ECO:0000259" key="1">
    <source>
        <dbReference type="PROSITE" id="PS51272"/>
    </source>
</evidence>
<dbReference type="Proteomes" id="UP000267798">
    <property type="component" value="Unassembled WGS sequence"/>
</dbReference>
<reference evidence="2 3" key="1">
    <citation type="submission" date="2018-09" db="EMBL/GenBank/DDBJ databases">
        <title>Paenibacillus aracenensis nov. sp. isolated from a cave in southern Spain.</title>
        <authorList>
            <person name="Jurado V."/>
            <person name="Gutierrez-Patricio S."/>
            <person name="Gonzalez-Pimentel J.L."/>
            <person name="Miller A.Z."/>
            <person name="Laiz L."/>
            <person name="Saiz-Jimenez C."/>
        </authorList>
    </citation>
    <scope>NUCLEOTIDE SEQUENCE [LARGE SCALE GENOMIC DNA]</scope>
    <source>
        <strain evidence="2 3">JCM 19203</strain>
    </source>
</reference>
<organism evidence="2 3">
    <name type="scientific">Paenibacillus pinisoli</name>
    <dbReference type="NCBI Taxonomy" id="1276110"/>
    <lineage>
        <taxon>Bacteria</taxon>
        <taxon>Bacillati</taxon>
        <taxon>Bacillota</taxon>
        <taxon>Bacilli</taxon>
        <taxon>Bacillales</taxon>
        <taxon>Paenibacillaceae</taxon>
        <taxon>Paenibacillus</taxon>
    </lineage>
</organism>
<name>A0A3A6PG88_9BACL</name>
<dbReference type="OrthoDB" id="9783944at2"/>
<dbReference type="Pfam" id="PF00188">
    <property type="entry name" value="CAP"/>
    <property type="match status" value="1"/>
</dbReference>
<protein>
    <recommendedName>
        <fullName evidence="1">SLH domain-containing protein</fullName>
    </recommendedName>
</protein>
<sequence>MHKSTGFFHRTCSCILTLILSVRWRCTRLPHKKKPGPNAVPRRPAKTWITIMTVAGLLLSPGVPAAHAGTGSQALADTRGHWASSYIDWALDEGLAKGYEDGTFQPDKPVSEAEFLAMLLRAYGTEVPSASAGGQWFDSYYEFAEQYGWPVTFNNERGSFRRGQAALLMATAASGKRFSENEAIQWLLDEGISKGRTSATVKGFVPAGGVTRAEALTFLFMLKEHTSQLSATKLQQDAAGLSGIELGDGVDKLTHRLGKPDRIDPSEYAYSWYVYNQNDAELKLYGVLDGKVAAQFSVTKKGWKLPGGLTAGQTLSNAQKGLSGVTAEEKKDTYYAYTADGIRTTLFIDTQDGNKISGILRQQSSLAKQTPSAKDTAFRDAMERQLFDLTNAERAVRGISTLQWDKLASAAARGHSENMRDKQFFSHKNLDNKTPFDRMKAKGISYRLASENIAAGFDNSIFAHYTLLNSTSGHRETLLNGKLTRLGTGVALGGYYQVYYTQDFFTPLQADE</sequence>
<dbReference type="SUPFAM" id="SSF55797">
    <property type="entry name" value="PR-1-like"/>
    <property type="match status" value="1"/>
</dbReference>
<dbReference type="InterPro" id="IPR035940">
    <property type="entry name" value="CAP_sf"/>
</dbReference>
<dbReference type="AlphaFoldDB" id="A0A3A6PG88"/>
<dbReference type="EMBL" id="QXQB01000001">
    <property type="protein sequence ID" value="RJX40822.1"/>
    <property type="molecule type" value="Genomic_DNA"/>
</dbReference>
<dbReference type="PANTHER" id="PTHR31157">
    <property type="entry name" value="SCP DOMAIN-CONTAINING PROTEIN"/>
    <property type="match status" value="1"/>
</dbReference>